<proteinExistence type="predicted"/>
<dbReference type="InterPro" id="IPR053150">
    <property type="entry name" value="Teicoplanin_resist-assoc"/>
</dbReference>
<dbReference type="KEGG" id="bha:BH3967"/>
<reference evidence="3 4" key="1">
    <citation type="journal article" date="2000" name="Nucleic Acids Res.">
        <title>Complete genome sequence of the alkaliphilic bacterium Bacillus halodurans and genomic sequence comparison with Bacillus subtilis.</title>
        <authorList>
            <person name="Takami H."/>
            <person name="Nakasone K."/>
            <person name="Takaki Y."/>
            <person name="Maeno G."/>
            <person name="Sasaki R."/>
            <person name="Masui N."/>
            <person name="Fuji F."/>
            <person name="Hirama C."/>
            <person name="Nakamura Y."/>
            <person name="Ogasawara N."/>
            <person name="Kuhara S."/>
            <person name="Horikoshi K."/>
        </authorList>
    </citation>
    <scope>NUCLEOTIDE SEQUENCE [LARGE SCALE GENOMIC DNA]</scope>
    <source>
        <strain evidence="4">ATCC BAA-125 / DSM 18197 / FERM 7344 / JCM 9153 / C-125</strain>
    </source>
</reference>
<dbReference type="HOGENOM" id="CLU_077618_5_2_9"/>
<feature type="transmembrane region" description="Helical" evidence="1">
    <location>
        <begin position="175"/>
        <end position="193"/>
    </location>
</feature>
<evidence type="ECO:0000259" key="2">
    <source>
        <dbReference type="Pfam" id="PF04892"/>
    </source>
</evidence>
<dbReference type="eggNOG" id="COG4767">
    <property type="taxonomic scope" value="Bacteria"/>
</dbReference>
<name>Q9K5X0_HALH5</name>
<feature type="transmembrane region" description="Helical" evidence="1">
    <location>
        <begin position="111"/>
        <end position="137"/>
    </location>
</feature>
<keyword evidence="1" id="KW-0812">Transmembrane</keyword>
<feature type="transmembrane region" description="Helical" evidence="1">
    <location>
        <begin position="144"/>
        <end position="163"/>
    </location>
</feature>
<feature type="transmembrane region" description="Helical" evidence="1">
    <location>
        <begin position="39"/>
        <end position="60"/>
    </location>
</feature>
<dbReference type="PANTHER" id="PTHR36834">
    <property type="entry name" value="MEMBRANE PROTEIN-RELATED"/>
    <property type="match status" value="1"/>
</dbReference>
<dbReference type="OrthoDB" id="4822551at2"/>
<dbReference type="Proteomes" id="UP000001258">
    <property type="component" value="Chromosome"/>
</dbReference>
<keyword evidence="4" id="KW-1185">Reference proteome</keyword>
<dbReference type="STRING" id="272558.gene:10729880"/>
<evidence type="ECO:0000313" key="4">
    <source>
        <dbReference type="Proteomes" id="UP000001258"/>
    </source>
</evidence>
<dbReference type="AlphaFoldDB" id="Q9K5X0"/>
<gene>
    <name evidence="3" type="ordered locus">BH3967</name>
</gene>
<dbReference type="InterPro" id="IPR006976">
    <property type="entry name" value="VanZ-like"/>
</dbReference>
<keyword evidence="1" id="KW-1133">Transmembrane helix</keyword>
<dbReference type="EMBL" id="BA000004">
    <property type="protein sequence ID" value="BAB07686.1"/>
    <property type="molecule type" value="Genomic_DNA"/>
</dbReference>
<accession>Q9K5X0</accession>
<organism evidence="3 4">
    <name type="scientific">Halalkalibacterium halodurans (strain ATCC BAA-125 / DSM 18197 / FERM 7344 / JCM 9153 / C-125)</name>
    <name type="common">Bacillus halodurans</name>
    <dbReference type="NCBI Taxonomy" id="272558"/>
    <lineage>
        <taxon>Bacteria</taxon>
        <taxon>Bacillati</taxon>
        <taxon>Bacillota</taxon>
        <taxon>Bacilli</taxon>
        <taxon>Bacillales</taxon>
        <taxon>Bacillaceae</taxon>
        <taxon>Halalkalibacterium (ex Joshi et al. 2022)</taxon>
    </lineage>
</organism>
<feature type="transmembrane region" description="Helical" evidence="1">
    <location>
        <begin position="5"/>
        <end position="27"/>
    </location>
</feature>
<evidence type="ECO:0000313" key="3">
    <source>
        <dbReference type="EMBL" id="BAB07686.1"/>
    </source>
</evidence>
<dbReference type="PANTHER" id="PTHR36834:SF1">
    <property type="entry name" value="INTEGRAL MEMBRANE PROTEIN"/>
    <property type="match status" value="1"/>
</dbReference>
<dbReference type="RefSeq" id="WP_010900091.1">
    <property type="nucleotide sequence ID" value="NC_002570.2"/>
</dbReference>
<dbReference type="PIR" id="G84145">
    <property type="entry name" value="G84145"/>
</dbReference>
<protein>
    <submittedName>
        <fullName evidence="3">BH3967 protein</fullName>
    </submittedName>
</protein>
<keyword evidence="1" id="KW-0472">Membrane</keyword>
<evidence type="ECO:0000256" key="1">
    <source>
        <dbReference type="SAM" id="Phobius"/>
    </source>
</evidence>
<dbReference type="Pfam" id="PF04892">
    <property type="entry name" value="VanZ"/>
    <property type="match status" value="1"/>
</dbReference>
<sequence>MVKRVLKYAIVVVLAILFAQLISYCFLDDIIVHFTSNSIVYIGVRIFLVVVFLILFLKLLSGEKFNLSFGKISIISFIIIYVILLLVLTIFKAETLNREYNLIPFLFLFDFTNVNFIIGLLNIGANTLIFVPLGFLLYIWKKNIFFAAQFCLYTSLLIEVVQFITRRGYFDIDDIILNTVGGLLGIFICRLYIK</sequence>
<feature type="domain" description="VanZ-like" evidence="2">
    <location>
        <begin position="79"/>
        <end position="191"/>
    </location>
</feature>
<feature type="transmembrane region" description="Helical" evidence="1">
    <location>
        <begin position="72"/>
        <end position="91"/>
    </location>
</feature>